<dbReference type="InterPro" id="IPR055326">
    <property type="entry name" value="MINIYO"/>
</dbReference>
<dbReference type="Pfam" id="PF08621">
    <property type="entry name" value="RPAP1_N"/>
    <property type="match status" value="1"/>
</dbReference>
<feature type="compositionally biased region" description="Polar residues" evidence="5">
    <location>
        <begin position="391"/>
        <end position="403"/>
    </location>
</feature>
<keyword evidence="10" id="KW-1185">Reference proteome</keyword>
<comment type="caution">
    <text evidence="9">The sequence shown here is derived from an EMBL/GenBank/DDBJ whole genome shotgun (WGS) entry which is preliminary data.</text>
</comment>
<dbReference type="InterPro" id="IPR013930">
    <property type="entry name" value="RPAP1_N"/>
</dbReference>
<organism evidence="9 10">
    <name type="scientific">Riccia fluitans</name>
    <dbReference type="NCBI Taxonomy" id="41844"/>
    <lineage>
        <taxon>Eukaryota</taxon>
        <taxon>Viridiplantae</taxon>
        <taxon>Streptophyta</taxon>
        <taxon>Embryophyta</taxon>
        <taxon>Marchantiophyta</taxon>
        <taxon>Marchantiopsida</taxon>
        <taxon>Marchantiidae</taxon>
        <taxon>Marchantiales</taxon>
        <taxon>Ricciaceae</taxon>
        <taxon>Riccia</taxon>
    </lineage>
</organism>
<evidence type="ECO:0000259" key="7">
    <source>
        <dbReference type="Pfam" id="PF08621"/>
    </source>
</evidence>
<evidence type="ECO:0000256" key="1">
    <source>
        <dbReference type="ARBA" id="ARBA00004123"/>
    </source>
</evidence>
<dbReference type="PANTHER" id="PTHR47605">
    <property type="entry name" value="TRANSCRIPTIONAL ELONGATION REGULATOR MINIYO"/>
    <property type="match status" value="1"/>
</dbReference>
<evidence type="ECO:0000256" key="5">
    <source>
        <dbReference type="SAM" id="MobiDB-lite"/>
    </source>
</evidence>
<feature type="compositionally biased region" description="Polar residues" evidence="5">
    <location>
        <begin position="414"/>
        <end position="424"/>
    </location>
</feature>
<evidence type="ECO:0008006" key="11">
    <source>
        <dbReference type="Google" id="ProtNLM"/>
    </source>
</evidence>
<dbReference type="InterPro" id="IPR013929">
    <property type="entry name" value="RPAP1_C"/>
</dbReference>
<reference evidence="9 10" key="1">
    <citation type="submission" date="2024-09" db="EMBL/GenBank/DDBJ databases">
        <title>Chromosome-scale assembly of Riccia fluitans.</title>
        <authorList>
            <person name="Paukszto L."/>
            <person name="Sawicki J."/>
            <person name="Karawczyk K."/>
            <person name="Piernik-Szablinska J."/>
            <person name="Szczecinska M."/>
            <person name="Mazdziarz M."/>
        </authorList>
    </citation>
    <scope>NUCLEOTIDE SEQUENCE [LARGE SCALE GENOMIC DNA]</scope>
    <source>
        <strain evidence="9">Rf_01</strain>
        <tissue evidence="9">Aerial parts of the thallus</tissue>
    </source>
</reference>
<comment type="similarity">
    <text evidence="2">Belongs to the RPAP1 family.</text>
</comment>
<dbReference type="Pfam" id="PF25766">
    <property type="entry name" value="TPR_RPAP1"/>
    <property type="match status" value="1"/>
</dbReference>
<evidence type="ECO:0000256" key="2">
    <source>
        <dbReference type="ARBA" id="ARBA00009953"/>
    </source>
</evidence>
<feature type="region of interest" description="Disordered" evidence="5">
    <location>
        <begin position="342"/>
        <end position="424"/>
    </location>
</feature>
<dbReference type="PANTHER" id="PTHR47605:SF2">
    <property type="entry name" value="TRANSCRIPTIONAL ELONGATION REGULATOR MINIYO"/>
    <property type="match status" value="1"/>
</dbReference>
<evidence type="ECO:0000313" key="10">
    <source>
        <dbReference type="Proteomes" id="UP001605036"/>
    </source>
</evidence>
<feature type="region of interest" description="Disordered" evidence="5">
    <location>
        <begin position="26"/>
        <end position="61"/>
    </location>
</feature>
<gene>
    <name evidence="9" type="ORF">R1flu_006650</name>
</gene>
<feature type="region of interest" description="Disordered" evidence="5">
    <location>
        <begin position="222"/>
        <end position="248"/>
    </location>
</feature>
<name>A0ABD1YWM7_9MARC</name>
<evidence type="ECO:0000259" key="6">
    <source>
        <dbReference type="Pfam" id="PF08620"/>
    </source>
</evidence>
<feature type="domain" description="RPAP1 N-terminal" evidence="7">
    <location>
        <begin position="292"/>
        <end position="337"/>
    </location>
</feature>
<evidence type="ECO:0000259" key="8">
    <source>
        <dbReference type="Pfam" id="PF25766"/>
    </source>
</evidence>
<keyword evidence="4" id="KW-0539">Nucleus</keyword>
<dbReference type="Pfam" id="PF08620">
    <property type="entry name" value="RPAP1_C"/>
    <property type="match status" value="1"/>
</dbReference>
<feature type="domain" description="RPAP1 C-terminal" evidence="6">
    <location>
        <begin position="438"/>
        <end position="527"/>
    </location>
</feature>
<keyword evidence="3" id="KW-0804">Transcription</keyword>
<feature type="region of interest" description="Disordered" evidence="5">
    <location>
        <begin position="264"/>
        <end position="292"/>
    </location>
</feature>
<evidence type="ECO:0000256" key="4">
    <source>
        <dbReference type="ARBA" id="ARBA00023242"/>
    </source>
</evidence>
<dbReference type="InterPro" id="IPR016024">
    <property type="entry name" value="ARM-type_fold"/>
</dbReference>
<feature type="compositionally biased region" description="Basic and acidic residues" evidence="5">
    <location>
        <begin position="49"/>
        <end position="59"/>
    </location>
</feature>
<protein>
    <recommendedName>
        <fullName evidence="11">RNA polymerase II-associated protein 1 C-terminal domain-containing protein</fullName>
    </recommendedName>
</protein>
<sequence>MLPIASALSSFVIHWTLKVEQTGPSFGDSRVLNCQSSPPPDLGSEEEPSEKKYEKKSEPRSLIGGIVEKGFSTSRSIKVSAPQPKVTPFPVARHRSEGPYLASLSGGYVTSTKGENAEEEAGTGLADFAEPLGRRKDSTNKVTSQWRSIRRPTSNESCEPAIFEKLISDTPSGDSLGTKTMQQVPQNLPQLEIFENSEKGSSTEKLKSDITLLSPVVLEEANRDSRGVAQNEPPKSVGKSVDTTGVNRDDKSVLVRVVSSKQDAPILGNGSKGERESGRKAAGISSLGMDAEEIDKETRKAVFSMSAQEVAEAQAELSERFRPELLEMLRRRGLEKEKQRFAERIPDRVAQEADTSTAEEDTKKSRPPSGNSAEDEARTVSGNERTDKNLIANSSIVRRSQSVADGEAPPSGEPSGSTVETKVTSSDFWTERVEAIRSLRFDLDGTVLSFGPPIGKSEAVPTSPAEGTSVSGQEKALSVVERDILRTEGDPAGLGYTLKEAINLVRSTVPGQRAVALRLIAAVLDKALQGLQIQQSKPASFEDLEEVVDWQAVWAYALGPEAELVLTLRLALDDGHSTVVAACARAIQALLSYSANERFFDSLEGLWPGDKFVYTGPIFRRKTKHDEGFIGSGRWKYNVKKNEMFPFSKTSANEEVDEEGPDTVGDDGHVANKDVAAGLVRMGILPRLRYILEVDQLLVADDALLCVLISLARHSPAAAAAVMSCPRLISTVLNRFIFKNVERSEETWSCQFKAIRLLKVLSQASISSCKEFFKCGVLKALLEPLSAKPSEKICGYDESSRGFYSTMIETVRFWRVCLSYRIGLSFFSECYATLCVWLLPLSEEEILEGGPETTFTLSLEAYSLLENIARTLPVLHDKLSPSVAIAVQLDGTRWSWSVAMTMLNTGLKWLSPERIFALHMLLEKYIQGKGDQVYNGLLLKNRVRKILGILDSLLHFLATVCEKIVLEEELERSLTDRSSSSLPWLPTFVPHLGLALTRSGLLNSPRKTSQTEFQNGERDVPTLLDFMRLCASKRDNDSMLAAVKCEHAFVRVSSIVDKLIYLNRPEGVQGPTDQPTAHALLDLGLIASAEEELKKWVTVTGKTMISRCGLIDMSSRGGPAPGVGVGWGSLCGGIFSNHVMLAQASARLNLSLVSVLSRTSSSEDLSLLEHQEVSRSQGQASGDEALEVCFRFDPLWRINTGLALAALATPLNVMLISDGFRATVFHCHCLSLLTEKVEACVSDWSSGDPEGSHHGYGRGRNLLESAHLSKVLVKQLEAFWLTTKRKKPQDSRESRVHPGNKNGSTLSTVLEEEGSIEGDDIIPETLIEEFAGQRLPLPSHWFLSPLMTDIARAMATESGNVSDELEEVVTAGLVFFLGLELLKADISPIGPVIALERKIHALSCVFVMGGDVFLRPLARHLIGALQDIIGREFDKQAQVASEESTNETKERQLQGPHCPNDFSGKMMKLRRLDFESIIDPSYVTYAETIAEQFASSSYGDLVFGRQIALYLCTSVPVNIRLAAWRVLADARVLELLPSLSQCCAQPARYLTPVETDQSMLEAFVSAWSSGALDKAAKRNSLAFRLALHHLGGFIFEKPGFGESNDLLTQKKFARTLVRSTVRNSDRQAMLIRLLVGSPAEGNSGDMKEQVKTRLVFMTDACEGDVLLCTEVQRLHGML</sequence>
<accession>A0ABD1YWM7</accession>
<dbReference type="EMBL" id="JBHFFA010000003">
    <property type="protein sequence ID" value="KAL2635171.1"/>
    <property type="molecule type" value="Genomic_DNA"/>
</dbReference>
<dbReference type="Proteomes" id="UP001605036">
    <property type="component" value="Unassembled WGS sequence"/>
</dbReference>
<feature type="region of interest" description="Disordered" evidence="5">
    <location>
        <begin position="1289"/>
        <end position="1308"/>
    </location>
</feature>
<evidence type="ECO:0000313" key="9">
    <source>
        <dbReference type="EMBL" id="KAL2635171.1"/>
    </source>
</evidence>
<comment type="subcellular location">
    <subcellularLocation>
        <location evidence="1">Nucleus</location>
    </subcellularLocation>
</comment>
<dbReference type="InterPro" id="IPR057989">
    <property type="entry name" value="TPR_RPAP1/MINIYO-like"/>
</dbReference>
<feature type="compositionally biased region" description="Basic and acidic residues" evidence="5">
    <location>
        <begin position="342"/>
        <end position="351"/>
    </location>
</feature>
<feature type="domain" description="RPAP1/MINIYO-like TPR repeats" evidence="8">
    <location>
        <begin position="1488"/>
        <end position="1597"/>
    </location>
</feature>
<proteinExistence type="inferred from homology"/>
<evidence type="ECO:0000256" key="3">
    <source>
        <dbReference type="ARBA" id="ARBA00023163"/>
    </source>
</evidence>
<dbReference type="SUPFAM" id="SSF48371">
    <property type="entry name" value="ARM repeat"/>
    <property type="match status" value="1"/>
</dbReference>